<dbReference type="OrthoDB" id="3353756at2759"/>
<proteinExistence type="predicted"/>
<accession>A0A4T0FYW6</accession>
<dbReference type="EMBL" id="SPNW01000001">
    <property type="protein sequence ID" value="TIA93660.1"/>
    <property type="molecule type" value="Genomic_DNA"/>
</dbReference>
<feature type="compositionally biased region" description="Polar residues" evidence="1">
    <location>
        <begin position="1"/>
        <end position="12"/>
    </location>
</feature>
<dbReference type="AlphaFoldDB" id="A0A4T0FYW6"/>
<feature type="compositionally biased region" description="Basic and acidic residues" evidence="1">
    <location>
        <begin position="44"/>
        <end position="53"/>
    </location>
</feature>
<sequence length="92" mass="9673">MLYLSSHSPRCSTNKDKFSAPIVESLKGGSAIEEPTPGISPHDQAQDAREAKGESPPGPTLADVENLSPKDLGGGEVGERALGDHGQHKKQE</sequence>
<dbReference type="Proteomes" id="UP000310189">
    <property type="component" value="Unassembled WGS sequence"/>
</dbReference>
<comment type="caution">
    <text evidence="2">The sequence shown here is derived from an EMBL/GenBank/DDBJ whole genome shotgun (WGS) entry which is preliminary data.</text>
</comment>
<organism evidence="2 3">
    <name type="scientific">Wallemia hederae</name>
    <dbReference type="NCBI Taxonomy" id="1540922"/>
    <lineage>
        <taxon>Eukaryota</taxon>
        <taxon>Fungi</taxon>
        <taxon>Dikarya</taxon>
        <taxon>Basidiomycota</taxon>
        <taxon>Wallemiomycotina</taxon>
        <taxon>Wallemiomycetes</taxon>
        <taxon>Wallemiales</taxon>
        <taxon>Wallemiaceae</taxon>
        <taxon>Wallemia</taxon>
    </lineage>
</organism>
<evidence type="ECO:0000313" key="2">
    <source>
        <dbReference type="EMBL" id="TIA93660.1"/>
    </source>
</evidence>
<keyword evidence="3" id="KW-1185">Reference proteome</keyword>
<evidence type="ECO:0000256" key="1">
    <source>
        <dbReference type="SAM" id="MobiDB-lite"/>
    </source>
</evidence>
<reference evidence="2 3" key="1">
    <citation type="submission" date="2019-03" db="EMBL/GenBank/DDBJ databases">
        <title>Sequencing 23 genomes of Wallemia ichthyophaga.</title>
        <authorList>
            <person name="Gostincar C."/>
        </authorList>
    </citation>
    <scope>NUCLEOTIDE SEQUENCE [LARGE SCALE GENOMIC DNA]</scope>
    <source>
        <strain evidence="2 3">EXF-5753</strain>
    </source>
</reference>
<evidence type="ECO:0000313" key="3">
    <source>
        <dbReference type="Proteomes" id="UP000310189"/>
    </source>
</evidence>
<name>A0A4T0FYW6_9BASI</name>
<feature type="compositionally biased region" description="Basic and acidic residues" evidence="1">
    <location>
        <begin position="77"/>
        <end position="92"/>
    </location>
</feature>
<gene>
    <name evidence="2" type="ORF">E3P99_00083</name>
</gene>
<feature type="region of interest" description="Disordered" evidence="1">
    <location>
        <begin position="1"/>
        <end position="92"/>
    </location>
</feature>
<protein>
    <submittedName>
        <fullName evidence="2">Uncharacterized protein</fullName>
    </submittedName>
</protein>